<gene>
    <name evidence="9" type="ORF">METZ01_LOCUS196594</name>
</gene>
<dbReference type="InterPro" id="IPR010998">
    <property type="entry name" value="Integrase_recombinase_N"/>
</dbReference>
<dbReference type="InterPro" id="IPR053876">
    <property type="entry name" value="Phage_int_M"/>
</dbReference>
<dbReference type="Gene3D" id="3.30.160.390">
    <property type="entry name" value="Integrase, DNA-binding domain"/>
    <property type="match status" value="1"/>
</dbReference>
<feature type="domain" description="Tyr recombinase" evidence="7">
    <location>
        <begin position="222"/>
        <end position="404"/>
    </location>
</feature>
<dbReference type="EMBL" id="UINC01041875">
    <property type="protein sequence ID" value="SVB43740.1"/>
    <property type="molecule type" value="Genomic_DNA"/>
</dbReference>
<organism evidence="9">
    <name type="scientific">marine metagenome</name>
    <dbReference type="NCBI Taxonomy" id="408172"/>
    <lineage>
        <taxon>unclassified sequences</taxon>
        <taxon>metagenomes</taxon>
        <taxon>ecological metagenomes</taxon>
    </lineage>
</organism>
<dbReference type="InterPro" id="IPR038488">
    <property type="entry name" value="Integrase_DNA-bd_sf"/>
</dbReference>
<reference evidence="9" key="1">
    <citation type="submission" date="2018-05" db="EMBL/GenBank/DDBJ databases">
        <authorList>
            <person name="Lanie J.A."/>
            <person name="Ng W.-L."/>
            <person name="Kazmierczak K.M."/>
            <person name="Andrzejewski T.M."/>
            <person name="Davidsen T.M."/>
            <person name="Wayne K.J."/>
            <person name="Tettelin H."/>
            <person name="Glass J.I."/>
            <person name="Rusch D."/>
            <person name="Podicherti R."/>
            <person name="Tsui H.-C.T."/>
            <person name="Winkler M.E."/>
        </authorList>
    </citation>
    <scope>NUCLEOTIDE SEQUENCE</scope>
</reference>
<dbReference type="GO" id="GO:0006310">
    <property type="term" value="P:DNA recombination"/>
    <property type="evidence" value="ECO:0007669"/>
    <property type="project" value="UniProtKB-KW"/>
</dbReference>
<dbReference type="Gene3D" id="1.10.443.10">
    <property type="entry name" value="Intergrase catalytic core"/>
    <property type="match status" value="1"/>
</dbReference>
<evidence type="ECO:0000313" key="9">
    <source>
        <dbReference type="EMBL" id="SVB43740.1"/>
    </source>
</evidence>
<dbReference type="GO" id="GO:0015074">
    <property type="term" value="P:DNA integration"/>
    <property type="evidence" value="ECO:0007669"/>
    <property type="project" value="UniProtKB-KW"/>
</dbReference>
<evidence type="ECO:0000256" key="5">
    <source>
        <dbReference type="ARBA" id="ARBA00023195"/>
    </source>
</evidence>
<feature type="domain" description="Core-binding (CB)" evidence="8">
    <location>
        <begin position="118"/>
        <end position="199"/>
    </location>
</feature>
<dbReference type="PANTHER" id="PTHR30629:SF2">
    <property type="entry name" value="PROPHAGE INTEGRASE INTS-RELATED"/>
    <property type="match status" value="1"/>
</dbReference>
<dbReference type="InterPro" id="IPR025166">
    <property type="entry name" value="Integrase_DNA_bind_dom"/>
</dbReference>
<evidence type="ECO:0000256" key="3">
    <source>
        <dbReference type="ARBA" id="ARBA00023125"/>
    </source>
</evidence>
<sequence length="430" mass="50135">MIMRAKHKLTELSIKQAIKKANSIEKTIKISDGGGMYLQIQPTGSKYWRMNCRINGKQITLSFGLWPDVSLTEARVKQEDSKEKIGKGINPIEEKREQSRIQLEEMLVKESKEEILKNTFKKVSAEWHIRKTPHWTEKHAREVLNSLKHHVYPDLGEKPISTITKQDVIANLRKLEAEGMHETCYRVRQRLEAIFDYAEIEDHCIGNPSKGLQTIFIKPHPKSHNSLPISELPELLKKIETDNVTYPSTILAMKFMILTFVRSSELRFANWDELDIESKEPLWIIPAERMKMGMTHHVPLSNQAVEILREMQKYFDPEGYVFPQVKNPKKPMSENTLLYFSNRLGYAGRNTIHGFRTIASTVLNESSKWSPDVIELQLAHQESNKVRKAYNRAEHLDERRKMMVWWSNYIDSLMKPADVIYINKKLRRNG</sequence>
<evidence type="ECO:0008006" key="10">
    <source>
        <dbReference type="Google" id="ProtNLM"/>
    </source>
</evidence>
<dbReference type="AlphaFoldDB" id="A0A382DZ54"/>
<dbReference type="InterPro" id="IPR011010">
    <property type="entry name" value="DNA_brk_join_enz"/>
</dbReference>
<keyword evidence="2" id="KW-0229">DNA integration</keyword>
<evidence type="ECO:0000256" key="2">
    <source>
        <dbReference type="ARBA" id="ARBA00022908"/>
    </source>
</evidence>
<evidence type="ECO:0000256" key="4">
    <source>
        <dbReference type="ARBA" id="ARBA00023172"/>
    </source>
</evidence>
<dbReference type="Pfam" id="PF00589">
    <property type="entry name" value="Phage_integrase"/>
    <property type="match status" value="1"/>
</dbReference>
<dbReference type="InterPro" id="IPR050808">
    <property type="entry name" value="Phage_Integrase"/>
</dbReference>
<dbReference type="GO" id="GO:0044826">
    <property type="term" value="P:viral genome integration into host DNA"/>
    <property type="evidence" value="ECO:0007669"/>
    <property type="project" value="UniProtKB-KW"/>
</dbReference>
<comment type="similarity">
    <text evidence="1">Belongs to the 'phage' integrase family.</text>
</comment>
<evidence type="ECO:0000256" key="1">
    <source>
        <dbReference type="ARBA" id="ARBA00008857"/>
    </source>
</evidence>
<dbReference type="PROSITE" id="PS51898">
    <property type="entry name" value="TYR_RECOMBINASE"/>
    <property type="match status" value="1"/>
</dbReference>
<dbReference type="GO" id="GO:0075713">
    <property type="term" value="P:establishment of integrated proviral latency"/>
    <property type="evidence" value="ECO:0007669"/>
    <property type="project" value="UniProtKB-KW"/>
</dbReference>
<dbReference type="Gene3D" id="1.10.150.130">
    <property type="match status" value="1"/>
</dbReference>
<proteinExistence type="inferred from homology"/>
<dbReference type="InterPro" id="IPR013762">
    <property type="entry name" value="Integrase-like_cat_sf"/>
</dbReference>
<protein>
    <recommendedName>
        <fullName evidence="10">Tyr recombinase domain-containing protein</fullName>
    </recommendedName>
</protein>
<keyword evidence="3" id="KW-0238">DNA-binding</keyword>
<evidence type="ECO:0000256" key="6">
    <source>
        <dbReference type="ARBA" id="ARBA00023296"/>
    </source>
</evidence>
<keyword evidence="5" id="KW-1179">Viral genome integration</keyword>
<dbReference type="GO" id="GO:0003677">
    <property type="term" value="F:DNA binding"/>
    <property type="evidence" value="ECO:0007669"/>
    <property type="project" value="UniProtKB-KW"/>
</dbReference>
<dbReference type="PROSITE" id="PS51900">
    <property type="entry name" value="CB"/>
    <property type="match status" value="1"/>
</dbReference>
<name>A0A382DZ54_9ZZZZ</name>
<evidence type="ECO:0000259" key="7">
    <source>
        <dbReference type="PROSITE" id="PS51898"/>
    </source>
</evidence>
<evidence type="ECO:0000259" key="8">
    <source>
        <dbReference type="PROSITE" id="PS51900"/>
    </source>
</evidence>
<dbReference type="InterPro" id="IPR044068">
    <property type="entry name" value="CB"/>
</dbReference>
<dbReference type="InterPro" id="IPR002104">
    <property type="entry name" value="Integrase_catalytic"/>
</dbReference>
<accession>A0A382DZ54</accession>
<dbReference type="CDD" id="cd00801">
    <property type="entry name" value="INT_P4_C"/>
    <property type="match status" value="1"/>
</dbReference>
<keyword evidence="6" id="KW-1160">Virus entry into host cell</keyword>
<dbReference type="PANTHER" id="PTHR30629">
    <property type="entry name" value="PROPHAGE INTEGRASE"/>
    <property type="match status" value="1"/>
</dbReference>
<keyword evidence="4" id="KW-0233">DNA recombination</keyword>
<dbReference type="SUPFAM" id="SSF56349">
    <property type="entry name" value="DNA breaking-rejoining enzymes"/>
    <property type="match status" value="1"/>
</dbReference>
<dbReference type="Pfam" id="PF22022">
    <property type="entry name" value="Phage_int_M"/>
    <property type="match status" value="1"/>
</dbReference>
<dbReference type="Pfam" id="PF13356">
    <property type="entry name" value="Arm-DNA-bind_3"/>
    <property type="match status" value="1"/>
</dbReference>
<dbReference type="GO" id="GO:0046718">
    <property type="term" value="P:symbiont entry into host cell"/>
    <property type="evidence" value="ECO:0007669"/>
    <property type="project" value="UniProtKB-KW"/>
</dbReference>